<dbReference type="PANTHER" id="PTHR39470:SF1">
    <property type="entry name" value="CHORISMATE SYNTHASE PROTEIN"/>
    <property type="match status" value="1"/>
</dbReference>
<evidence type="ECO:0000313" key="4">
    <source>
        <dbReference type="RefSeq" id="XP_033457118.1"/>
    </source>
</evidence>
<dbReference type="Proteomes" id="UP000504637">
    <property type="component" value="Unplaced"/>
</dbReference>
<protein>
    <submittedName>
        <fullName evidence="4">Uncharacterized protein</fullName>
    </submittedName>
</protein>
<keyword evidence="3" id="KW-1185">Reference proteome</keyword>
<dbReference type="RefSeq" id="XP_033457118.1">
    <property type="nucleotide sequence ID" value="XM_033603353.1"/>
</dbReference>
<keyword evidence="1" id="KW-0812">Transmembrane</keyword>
<gene>
    <name evidence="4" type="ORF">K489DRAFT_372632</name>
</gene>
<feature type="transmembrane region" description="Helical" evidence="1">
    <location>
        <begin position="47"/>
        <end position="67"/>
    </location>
</feature>
<evidence type="ECO:0000256" key="2">
    <source>
        <dbReference type="SAM" id="SignalP"/>
    </source>
</evidence>
<reference evidence="4" key="3">
    <citation type="submission" date="2025-08" db="UniProtKB">
        <authorList>
            <consortium name="RefSeq"/>
        </authorList>
    </citation>
    <scope>IDENTIFICATION</scope>
    <source>
        <strain evidence="4">CBS 342.82</strain>
    </source>
</reference>
<accession>A0A6J3LZM4</accession>
<feature type="signal peptide" evidence="2">
    <location>
        <begin position="1"/>
        <end position="23"/>
    </location>
</feature>
<keyword evidence="2" id="KW-0732">Signal</keyword>
<evidence type="ECO:0000256" key="1">
    <source>
        <dbReference type="SAM" id="Phobius"/>
    </source>
</evidence>
<feature type="transmembrane region" description="Helical" evidence="1">
    <location>
        <begin position="194"/>
        <end position="213"/>
    </location>
</feature>
<evidence type="ECO:0000313" key="3">
    <source>
        <dbReference type="Proteomes" id="UP000504637"/>
    </source>
</evidence>
<reference evidence="4" key="2">
    <citation type="submission" date="2020-04" db="EMBL/GenBank/DDBJ databases">
        <authorList>
            <consortium name="NCBI Genome Project"/>
        </authorList>
    </citation>
    <scope>NUCLEOTIDE SEQUENCE</scope>
    <source>
        <strain evidence="4">CBS 342.82</strain>
    </source>
</reference>
<dbReference type="GeneID" id="54361153"/>
<dbReference type="OrthoDB" id="4218123at2759"/>
<sequence>MEWSTIQSLLLFVAPLLLPRALAIIRSLRNPRPNPRGPPPAKPLPRVTSLTLLLLLLSASAFFLSTLPTLHPENIFRLTHSRLQTSSGVLQTRLAALRALTPDDHALRRIFDSTPKIDPRLLYAQFGPRDLIDAFPLLITQTPNGETLARDAGTTLLYFALPSHLLPHIAHLLVIGIATSTTLAGSAAARWRSAAIIASLTLCAAEIYLLATYDDGANRTATRISETDFLHWKLLLGRGLGGTAIDALLGWAIYAGTTGRGGPDFLTSLARTPESPEARLAQHGAQLENALRKIQGLGVLRNALVRDPPARERSERYWVQEGEVMKDVFETREVVEALRGALGRTDVARVGRDADEFVDGVLAPMRR</sequence>
<feature type="chain" id="PRO_5026946898" evidence="2">
    <location>
        <begin position="24"/>
        <end position="367"/>
    </location>
</feature>
<organism evidence="4">
    <name type="scientific">Dissoconium aciculare CBS 342.82</name>
    <dbReference type="NCBI Taxonomy" id="1314786"/>
    <lineage>
        <taxon>Eukaryota</taxon>
        <taxon>Fungi</taxon>
        <taxon>Dikarya</taxon>
        <taxon>Ascomycota</taxon>
        <taxon>Pezizomycotina</taxon>
        <taxon>Dothideomycetes</taxon>
        <taxon>Dothideomycetidae</taxon>
        <taxon>Mycosphaerellales</taxon>
        <taxon>Dissoconiaceae</taxon>
        <taxon>Dissoconium</taxon>
    </lineage>
</organism>
<dbReference type="PANTHER" id="PTHR39470">
    <property type="entry name" value="CHROMOSOME 10, WHOLE GENOME SHOTGUN SEQUENCE"/>
    <property type="match status" value="1"/>
</dbReference>
<proteinExistence type="predicted"/>
<keyword evidence="1" id="KW-1133">Transmembrane helix</keyword>
<dbReference type="AlphaFoldDB" id="A0A6J3LZM4"/>
<name>A0A6J3LZM4_9PEZI</name>
<keyword evidence="1" id="KW-0472">Membrane</keyword>
<reference evidence="4" key="1">
    <citation type="submission" date="2020-01" db="EMBL/GenBank/DDBJ databases">
        <authorList>
            <consortium name="DOE Joint Genome Institute"/>
            <person name="Haridas S."/>
            <person name="Albert R."/>
            <person name="Binder M."/>
            <person name="Bloem J."/>
            <person name="Labutti K."/>
            <person name="Salamov A."/>
            <person name="Andreopoulos B."/>
            <person name="Baker S.E."/>
            <person name="Barry K."/>
            <person name="Bills G."/>
            <person name="Bluhm B.H."/>
            <person name="Cannon C."/>
            <person name="Castanera R."/>
            <person name="Culley D.E."/>
            <person name="Daum C."/>
            <person name="Ezra D."/>
            <person name="Gonzalez J.B."/>
            <person name="Henrissat B."/>
            <person name="Kuo A."/>
            <person name="Liang C."/>
            <person name="Lipzen A."/>
            <person name="Lutzoni F."/>
            <person name="Magnuson J."/>
            <person name="Mondo S."/>
            <person name="Nolan M."/>
            <person name="Ohm R."/>
            <person name="Pangilinan J."/>
            <person name="Park H.-J."/>
            <person name="Ramirez L."/>
            <person name="Alfaro M."/>
            <person name="Sun H."/>
            <person name="Tritt A."/>
            <person name="Yoshinaga Y."/>
            <person name="Zwiers L.-H."/>
            <person name="Turgeon B.G."/>
            <person name="Goodwin S.B."/>
            <person name="Spatafora J.W."/>
            <person name="Crous P.W."/>
            <person name="Grigoriev I.V."/>
        </authorList>
    </citation>
    <scope>NUCLEOTIDE SEQUENCE</scope>
    <source>
        <strain evidence="4">CBS 342.82</strain>
    </source>
</reference>